<dbReference type="SUPFAM" id="SSF54427">
    <property type="entry name" value="NTF2-like"/>
    <property type="match status" value="1"/>
</dbReference>
<dbReference type="Gene3D" id="3.10.450.50">
    <property type="match status" value="1"/>
</dbReference>
<proteinExistence type="predicted"/>
<gene>
    <name evidence="1" type="ORF">P8935_22875</name>
</gene>
<reference evidence="1" key="1">
    <citation type="submission" date="2023-03" db="EMBL/GenBank/DDBJ databases">
        <title>Edaphobacter sp.</title>
        <authorList>
            <person name="Huber K.J."/>
            <person name="Papendorf J."/>
            <person name="Pilke C."/>
            <person name="Bunk B."/>
            <person name="Sproeer C."/>
            <person name="Pester M."/>
        </authorList>
    </citation>
    <scope>NUCLEOTIDE SEQUENCE</scope>
    <source>
        <strain evidence="1">DSM 110680</strain>
    </source>
</reference>
<dbReference type="EMBL" id="CP121196">
    <property type="protein sequence ID" value="XBH17395.1"/>
    <property type="molecule type" value="Genomic_DNA"/>
</dbReference>
<dbReference type="InterPro" id="IPR032710">
    <property type="entry name" value="NTF2-like_dom_sf"/>
</dbReference>
<dbReference type="RefSeq" id="WP_348262626.1">
    <property type="nucleotide sequence ID" value="NZ_CP121196.1"/>
</dbReference>
<dbReference type="PANTHER" id="PTHR38436">
    <property type="entry name" value="POLYKETIDE CYCLASE SNOAL-LIKE DOMAIN"/>
    <property type="match status" value="1"/>
</dbReference>
<sequence length="147" mass="16959">MSETNRLSNIELMRTLDNAWNAQDWDTFEKRHTADTVVFWPGQVEPTRGRHNHKAESVEFFKTFPDNHLINNPYKVEIAQGDWTCTVAEFTGTMRGPMKGADGKMIAPTNKKFHIEFCTVAHWKDGEIVEEKLFYDLIGLLKQIGVM</sequence>
<dbReference type="InterPro" id="IPR009959">
    <property type="entry name" value="Cyclase_SnoaL-like"/>
</dbReference>
<organism evidence="1">
    <name type="scientific">Telmatobacter sp. DSM 110680</name>
    <dbReference type="NCBI Taxonomy" id="3036704"/>
    <lineage>
        <taxon>Bacteria</taxon>
        <taxon>Pseudomonadati</taxon>
        <taxon>Acidobacteriota</taxon>
        <taxon>Terriglobia</taxon>
        <taxon>Terriglobales</taxon>
        <taxon>Acidobacteriaceae</taxon>
        <taxon>Telmatobacter</taxon>
    </lineage>
</organism>
<dbReference type="PANTHER" id="PTHR38436:SF1">
    <property type="entry name" value="ESTER CYCLASE"/>
    <property type="match status" value="1"/>
</dbReference>
<protein>
    <submittedName>
        <fullName evidence="1">Ester cyclase</fullName>
    </submittedName>
</protein>
<dbReference type="AlphaFoldDB" id="A0AAU7DIC6"/>
<name>A0AAU7DIC6_9BACT</name>
<accession>A0AAU7DIC6</accession>
<dbReference type="Pfam" id="PF07366">
    <property type="entry name" value="SnoaL"/>
    <property type="match status" value="1"/>
</dbReference>
<evidence type="ECO:0000313" key="1">
    <source>
        <dbReference type="EMBL" id="XBH17395.1"/>
    </source>
</evidence>
<dbReference type="GO" id="GO:0030638">
    <property type="term" value="P:polyketide metabolic process"/>
    <property type="evidence" value="ECO:0007669"/>
    <property type="project" value="InterPro"/>
</dbReference>